<accession>A0ABV2PQ13</accession>
<evidence type="ECO:0000256" key="1">
    <source>
        <dbReference type="SAM" id="Phobius"/>
    </source>
</evidence>
<sequence length="68" mass="8260">MRFLRKNKYLSFFIILFFTQLGGKYYQTQEVYLVSSLGMALWIIVVYAFVDWAWDSKDYTKKQKDISR</sequence>
<protein>
    <submittedName>
        <fullName evidence="2">Uncharacterized protein</fullName>
    </submittedName>
</protein>
<dbReference type="Proteomes" id="UP001549363">
    <property type="component" value="Unassembled WGS sequence"/>
</dbReference>
<proteinExistence type="predicted"/>
<keyword evidence="3" id="KW-1185">Reference proteome</keyword>
<dbReference type="EMBL" id="JBEPSB010000030">
    <property type="protein sequence ID" value="MET4563045.1"/>
    <property type="molecule type" value="Genomic_DNA"/>
</dbReference>
<name>A0ABV2PQ13_9BACI</name>
<feature type="transmembrane region" description="Helical" evidence="1">
    <location>
        <begin position="33"/>
        <end position="54"/>
    </location>
</feature>
<reference evidence="2 3" key="1">
    <citation type="submission" date="2024-06" db="EMBL/GenBank/DDBJ databases">
        <title>Sorghum-associated microbial communities from plants grown in Nebraska, USA.</title>
        <authorList>
            <person name="Schachtman D."/>
        </authorList>
    </citation>
    <scope>NUCLEOTIDE SEQUENCE [LARGE SCALE GENOMIC DNA]</scope>
    <source>
        <strain evidence="2 3">736</strain>
    </source>
</reference>
<gene>
    <name evidence="2" type="ORF">ABIA69_004238</name>
</gene>
<evidence type="ECO:0000313" key="2">
    <source>
        <dbReference type="EMBL" id="MET4563045.1"/>
    </source>
</evidence>
<keyword evidence="1" id="KW-0472">Membrane</keyword>
<dbReference type="RefSeq" id="WP_107925578.1">
    <property type="nucleotide sequence ID" value="NZ_CP073713.1"/>
</dbReference>
<comment type="caution">
    <text evidence="2">The sequence shown here is derived from an EMBL/GenBank/DDBJ whole genome shotgun (WGS) entry which is preliminary data.</text>
</comment>
<organism evidence="2 3">
    <name type="scientific">Lysinibacillus parviboronicapiens</name>
    <dbReference type="NCBI Taxonomy" id="436516"/>
    <lineage>
        <taxon>Bacteria</taxon>
        <taxon>Bacillati</taxon>
        <taxon>Bacillota</taxon>
        <taxon>Bacilli</taxon>
        <taxon>Bacillales</taxon>
        <taxon>Bacillaceae</taxon>
        <taxon>Lysinibacillus</taxon>
    </lineage>
</organism>
<evidence type="ECO:0000313" key="3">
    <source>
        <dbReference type="Proteomes" id="UP001549363"/>
    </source>
</evidence>
<keyword evidence="1" id="KW-0812">Transmembrane</keyword>
<keyword evidence="1" id="KW-1133">Transmembrane helix</keyword>